<dbReference type="Proteomes" id="UP000426265">
    <property type="component" value="Unassembled WGS sequence"/>
</dbReference>
<dbReference type="PANTHER" id="PTHR31286">
    <property type="entry name" value="GLYCINE-RICH CELL WALL STRUCTURAL PROTEIN 1.8-LIKE"/>
    <property type="match status" value="1"/>
</dbReference>
<dbReference type="EMBL" id="CACRSJ010000110">
    <property type="protein sequence ID" value="VYS68412.1"/>
    <property type="molecule type" value="Genomic_DNA"/>
</dbReference>
<protein>
    <recommendedName>
        <fullName evidence="2">Zinc knuckle CX2CX4HX4C domain-containing protein</fullName>
    </recommendedName>
</protein>
<reference evidence="3 4" key="1">
    <citation type="submission" date="2019-11" db="EMBL/GenBank/DDBJ databases">
        <authorList>
            <person name="Jiao W.-B."/>
            <person name="Schneeberger K."/>
        </authorList>
    </citation>
    <scope>NUCLEOTIDE SEQUENCE [LARGE SCALE GENOMIC DNA]</scope>
    <source>
        <strain evidence="4">cv. An-1</strain>
    </source>
</reference>
<proteinExistence type="predicted"/>
<feature type="compositionally biased region" description="Basic and acidic residues" evidence="1">
    <location>
        <begin position="288"/>
        <end position="315"/>
    </location>
</feature>
<evidence type="ECO:0000313" key="3">
    <source>
        <dbReference type="EMBL" id="VYS68412.1"/>
    </source>
</evidence>
<gene>
    <name evidence="3" type="ORF">AN1_LOCUS23802</name>
</gene>
<sequence length="327" mass="37196">MAKELIKSWVEIQEAKFHIKSLTQNEKERDGDLQASRGAAASWQLSATARWASGKEPNDGGAKREGLGHELAFGGEFLGAAQMRGIPLLYVCEETALEIAQELGEIITLDFHDATTTQIAYIRVRVRFGITDRLRFFQRITFDSGETALIRFQYERLRRICSSCFRVTHHMNYCPYRQRLPNYGRERPVFHDERFRSSMNSQSQMNDNSFPVPMTPPPRIATPQLNHGKFVAAHPYFPTTREGLNHHGRGTSQHGLCQGQQVSIDSNITPSVGTTITAGTQRVYEVGESSRRFETRESRKRQEEKGPYNDQDQAHMKGGILKPPKKR</sequence>
<feature type="region of interest" description="Disordered" evidence="1">
    <location>
        <begin position="287"/>
        <end position="327"/>
    </location>
</feature>
<feature type="domain" description="Zinc knuckle CX2CX4HX4C" evidence="2">
    <location>
        <begin position="128"/>
        <end position="176"/>
    </location>
</feature>
<dbReference type="AlphaFoldDB" id="A0A654G5H6"/>
<evidence type="ECO:0000259" key="2">
    <source>
        <dbReference type="Pfam" id="PF14392"/>
    </source>
</evidence>
<dbReference type="InterPro" id="IPR025836">
    <property type="entry name" value="Zn_knuckle_CX2CX4HX4C"/>
</dbReference>
<dbReference type="Pfam" id="PF14392">
    <property type="entry name" value="zf-CCHC_4"/>
    <property type="match status" value="1"/>
</dbReference>
<name>A0A654G5H6_ARATH</name>
<dbReference type="PANTHER" id="PTHR31286:SF162">
    <property type="entry name" value="DUF4283 DOMAIN-CONTAINING PROTEIN-RELATED"/>
    <property type="match status" value="1"/>
</dbReference>
<organism evidence="3 4">
    <name type="scientific">Arabidopsis thaliana</name>
    <name type="common">Mouse-ear cress</name>
    <dbReference type="NCBI Taxonomy" id="3702"/>
    <lineage>
        <taxon>Eukaryota</taxon>
        <taxon>Viridiplantae</taxon>
        <taxon>Streptophyta</taxon>
        <taxon>Embryophyta</taxon>
        <taxon>Tracheophyta</taxon>
        <taxon>Spermatophyta</taxon>
        <taxon>Magnoliopsida</taxon>
        <taxon>eudicotyledons</taxon>
        <taxon>Gunneridae</taxon>
        <taxon>Pentapetalae</taxon>
        <taxon>rosids</taxon>
        <taxon>malvids</taxon>
        <taxon>Brassicales</taxon>
        <taxon>Brassicaceae</taxon>
        <taxon>Camelineae</taxon>
        <taxon>Arabidopsis</taxon>
    </lineage>
</organism>
<dbReference type="InterPro" id="IPR040256">
    <property type="entry name" value="At4g02000-like"/>
</dbReference>
<evidence type="ECO:0000256" key="1">
    <source>
        <dbReference type="SAM" id="MobiDB-lite"/>
    </source>
</evidence>
<evidence type="ECO:0000313" key="4">
    <source>
        <dbReference type="Proteomes" id="UP000426265"/>
    </source>
</evidence>
<accession>A0A654G5H6</accession>